<sequence length="102" mass="11570">MLRCRGFIARPDRSDLIVDRDYDEAITMDLKPIYIFPFLSPPPLCRTIAAPPPLSLDTDAVVCCRRQNLFQPSRCEDSVRETLVGFIVQTNEGTDILVVDRT</sequence>
<protein>
    <submittedName>
        <fullName evidence="1">Uncharacterized protein</fullName>
    </submittedName>
</protein>
<dbReference type="EMBL" id="KV019596">
    <property type="protein sequence ID" value="KZV15926.1"/>
    <property type="molecule type" value="Genomic_DNA"/>
</dbReference>
<accession>A0A2Z7A361</accession>
<proteinExistence type="predicted"/>
<gene>
    <name evidence="1" type="ORF">F511_25541</name>
</gene>
<dbReference type="AlphaFoldDB" id="A0A2Z7A361"/>
<name>A0A2Z7A361_9LAMI</name>
<organism evidence="1 2">
    <name type="scientific">Dorcoceras hygrometricum</name>
    <dbReference type="NCBI Taxonomy" id="472368"/>
    <lineage>
        <taxon>Eukaryota</taxon>
        <taxon>Viridiplantae</taxon>
        <taxon>Streptophyta</taxon>
        <taxon>Embryophyta</taxon>
        <taxon>Tracheophyta</taxon>
        <taxon>Spermatophyta</taxon>
        <taxon>Magnoliopsida</taxon>
        <taxon>eudicotyledons</taxon>
        <taxon>Gunneridae</taxon>
        <taxon>Pentapetalae</taxon>
        <taxon>asterids</taxon>
        <taxon>lamiids</taxon>
        <taxon>Lamiales</taxon>
        <taxon>Gesneriaceae</taxon>
        <taxon>Didymocarpoideae</taxon>
        <taxon>Trichosporeae</taxon>
        <taxon>Loxocarpinae</taxon>
        <taxon>Dorcoceras</taxon>
    </lineage>
</organism>
<keyword evidence="2" id="KW-1185">Reference proteome</keyword>
<evidence type="ECO:0000313" key="2">
    <source>
        <dbReference type="Proteomes" id="UP000250235"/>
    </source>
</evidence>
<reference evidence="1 2" key="1">
    <citation type="journal article" date="2015" name="Proc. Natl. Acad. Sci. U.S.A.">
        <title>The resurrection genome of Boea hygrometrica: A blueprint for survival of dehydration.</title>
        <authorList>
            <person name="Xiao L."/>
            <person name="Yang G."/>
            <person name="Zhang L."/>
            <person name="Yang X."/>
            <person name="Zhao S."/>
            <person name="Ji Z."/>
            <person name="Zhou Q."/>
            <person name="Hu M."/>
            <person name="Wang Y."/>
            <person name="Chen M."/>
            <person name="Xu Y."/>
            <person name="Jin H."/>
            <person name="Xiao X."/>
            <person name="Hu G."/>
            <person name="Bao F."/>
            <person name="Hu Y."/>
            <person name="Wan P."/>
            <person name="Li L."/>
            <person name="Deng X."/>
            <person name="Kuang T."/>
            <person name="Xiang C."/>
            <person name="Zhu J.K."/>
            <person name="Oliver M.J."/>
            <person name="He Y."/>
        </authorList>
    </citation>
    <scope>NUCLEOTIDE SEQUENCE [LARGE SCALE GENOMIC DNA]</scope>
    <source>
        <strain evidence="2">cv. XS01</strain>
    </source>
</reference>
<dbReference type="Proteomes" id="UP000250235">
    <property type="component" value="Unassembled WGS sequence"/>
</dbReference>
<evidence type="ECO:0000313" key="1">
    <source>
        <dbReference type="EMBL" id="KZV15926.1"/>
    </source>
</evidence>